<name>A0A1J0AB80_9CYAN</name>
<protein>
    <submittedName>
        <fullName evidence="1">Uncharacterized protein conserved in cyanobacteria</fullName>
    </submittedName>
</protein>
<feature type="non-terminal residue" evidence="1">
    <location>
        <position position="1"/>
    </location>
</feature>
<dbReference type="AlphaFoldDB" id="A0A1J0AB80"/>
<proteinExistence type="predicted"/>
<dbReference type="KEGG" id="glt:GlitD10_0874.1"/>
<evidence type="ECO:0000313" key="1">
    <source>
        <dbReference type="EMBL" id="APB33192.1"/>
    </source>
</evidence>
<dbReference type="EMBL" id="CP017675">
    <property type="protein sequence ID" value="APB33192.1"/>
    <property type="molecule type" value="Genomic_DNA"/>
</dbReference>
<reference evidence="1 2" key="1">
    <citation type="submission" date="2016-10" db="EMBL/GenBank/DDBJ databases">
        <title>Description of Gloeomargarita lithophora gen. nov., sp. nov., a thylakoid-bearing basal-branching cyanobacterium with intracellular carbonates, and proposal for Gloeomargaritales ord. nov.</title>
        <authorList>
            <person name="Moreira D."/>
            <person name="Tavera R."/>
            <person name="Benzerara K."/>
            <person name="Skouri-Panet F."/>
            <person name="Couradeau E."/>
            <person name="Gerard E."/>
            <person name="Loussert C."/>
            <person name="Novelo E."/>
            <person name="Zivanovic Y."/>
            <person name="Lopez-Garcia P."/>
        </authorList>
    </citation>
    <scope>NUCLEOTIDE SEQUENCE [LARGE SCALE GENOMIC DNA]</scope>
    <source>
        <strain evidence="1 2">D10</strain>
    </source>
</reference>
<accession>A0A1J0AB80</accession>
<dbReference type="Proteomes" id="UP000180235">
    <property type="component" value="Chromosome"/>
</dbReference>
<sequence length="23" mass="2780">QERQMRLDLIARLKERGIDPDNL</sequence>
<gene>
    <name evidence="1" type="ORF">GlitD10_0874</name>
</gene>
<evidence type="ECO:0000313" key="2">
    <source>
        <dbReference type="Proteomes" id="UP000180235"/>
    </source>
</evidence>
<keyword evidence="2" id="KW-1185">Reference proteome</keyword>
<organism evidence="1 2">
    <name type="scientific">Gloeomargarita lithophora Alchichica-D10</name>
    <dbReference type="NCBI Taxonomy" id="1188229"/>
    <lineage>
        <taxon>Bacteria</taxon>
        <taxon>Bacillati</taxon>
        <taxon>Cyanobacteriota</taxon>
        <taxon>Cyanophyceae</taxon>
        <taxon>Gloeomargaritales</taxon>
        <taxon>Gloeomargaritaceae</taxon>
        <taxon>Gloeomargarita</taxon>
    </lineage>
</organism>